<dbReference type="STRING" id="1515439.SAMN06265784_101570"/>
<dbReference type="EMBL" id="FXAT01000001">
    <property type="protein sequence ID" value="SMG12507.1"/>
    <property type="molecule type" value="Genomic_DNA"/>
</dbReference>
<dbReference type="PROSITE" id="PS51257">
    <property type="entry name" value="PROKAR_LIPOPROTEIN"/>
    <property type="match status" value="1"/>
</dbReference>
<evidence type="ECO:0000256" key="1">
    <source>
        <dbReference type="SAM" id="MobiDB-lite"/>
    </source>
</evidence>
<evidence type="ECO:0000313" key="3">
    <source>
        <dbReference type="EMBL" id="SMG12507.1"/>
    </source>
</evidence>
<accession>A0A1X7IE99</accession>
<feature type="compositionally biased region" description="Gly residues" evidence="1">
    <location>
        <begin position="29"/>
        <end position="39"/>
    </location>
</feature>
<name>A0A1X7IE99_9BURK</name>
<keyword evidence="4" id="KW-1185">Reference proteome</keyword>
<protein>
    <recommendedName>
        <fullName evidence="5">Lipoprotein</fullName>
    </recommendedName>
</protein>
<dbReference type="RefSeq" id="WP_085480727.1">
    <property type="nucleotide sequence ID" value="NZ_FXAT01000001.1"/>
</dbReference>
<reference evidence="4" key="1">
    <citation type="submission" date="2017-04" db="EMBL/GenBank/DDBJ databases">
        <authorList>
            <person name="Varghese N."/>
            <person name="Submissions S."/>
        </authorList>
    </citation>
    <scope>NUCLEOTIDE SEQUENCE [LARGE SCALE GENOMIC DNA]</scope>
    <source>
        <strain evidence="4">LMG 29540</strain>
    </source>
</reference>
<evidence type="ECO:0000313" key="4">
    <source>
        <dbReference type="Proteomes" id="UP000193228"/>
    </source>
</evidence>
<evidence type="ECO:0000256" key="2">
    <source>
        <dbReference type="SAM" id="SignalP"/>
    </source>
</evidence>
<feature type="signal peptide" evidence="2">
    <location>
        <begin position="1"/>
        <end position="20"/>
    </location>
</feature>
<evidence type="ECO:0008006" key="5">
    <source>
        <dbReference type="Google" id="ProtNLM"/>
    </source>
</evidence>
<dbReference type="Proteomes" id="UP000193228">
    <property type="component" value="Unassembled WGS sequence"/>
</dbReference>
<dbReference type="AlphaFoldDB" id="A0A1X7IE99"/>
<proteinExistence type="predicted"/>
<feature type="region of interest" description="Disordered" evidence="1">
    <location>
        <begin position="29"/>
        <end position="51"/>
    </location>
</feature>
<sequence length="315" mass="31295">MKQTTTALLCISASLSILLAACGGGGDGGTPAASGGTGATGTPTTPAQGSVTPLASGSSYVGTVGFGDTIRVDLDQPAAGSLTLTFVTSQFGLSGQVSGSYQNDNGQITVSNLTAAAGSPLSPAQATALKLSLSLSKDADGAGLLSGALSNVPNLLGGGGLLQGQLALTNNGVTGLAQLAGTYSLVSLTGDYSKLGVPVGWQEPEAGQVKINADGSARFCFGKAYADTCTNVDPSTGATLTDTATFSPDPDQASYPGAFDITIGGQTIGRAFVTRQGGNTTLFVDRFGFAPEGNPRTGSWVLTTTRTLRSGDYDG</sequence>
<keyword evidence="2" id="KW-0732">Signal</keyword>
<organism evidence="3 4">
    <name type="scientific">Paraburkholderia susongensis</name>
    <dbReference type="NCBI Taxonomy" id="1515439"/>
    <lineage>
        <taxon>Bacteria</taxon>
        <taxon>Pseudomonadati</taxon>
        <taxon>Pseudomonadota</taxon>
        <taxon>Betaproteobacteria</taxon>
        <taxon>Burkholderiales</taxon>
        <taxon>Burkholderiaceae</taxon>
        <taxon>Paraburkholderia</taxon>
    </lineage>
</organism>
<feature type="compositionally biased region" description="Low complexity" evidence="1">
    <location>
        <begin position="40"/>
        <end position="49"/>
    </location>
</feature>
<dbReference type="OrthoDB" id="323572at2"/>
<gene>
    <name evidence="3" type="ORF">SAMN06265784_101570</name>
</gene>
<feature type="chain" id="PRO_5013276409" description="Lipoprotein" evidence="2">
    <location>
        <begin position="21"/>
        <end position="315"/>
    </location>
</feature>